<dbReference type="GO" id="GO:0016627">
    <property type="term" value="F:oxidoreductase activity, acting on the CH-CH group of donors"/>
    <property type="evidence" value="ECO:0007669"/>
    <property type="project" value="TreeGrafter"/>
</dbReference>
<evidence type="ECO:0000313" key="4">
    <source>
        <dbReference type="Proteomes" id="UP001183643"/>
    </source>
</evidence>
<dbReference type="SUPFAM" id="SSF50475">
    <property type="entry name" value="FMN-binding split barrel"/>
    <property type="match status" value="1"/>
</dbReference>
<dbReference type="NCBIfam" id="TIGR03618">
    <property type="entry name" value="Rv1155_F420"/>
    <property type="match status" value="1"/>
</dbReference>
<keyword evidence="1" id="KW-0560">Oxidoreductase</keyword>
<dbReference type="InterPro" id="IPR052019">
    <property type="entry name" value="F420H2_bilvrd_red/Heme_oxyg"/>
</dbReference>
<gene>
    <name evidence="3" type="ORF">J2S41_001273</name>
</gene>
<dbReference type="GO" id="GO:0005829">
    <property type="term" value="C:cytosol"/>
    <property type="evidence" value="ECO:0007669"/>
    <property type="project" value="TreeGrafter"/>
</dbReference>
<dbReference type="RefSeq" id="WP_310364290.1">
    <property type="nucleotide sequence ID" value="NZ_JAVDYB010000001.1"/>
</dbReference>
<evidence type="ECO:0000259" key="2">
    <source>
        <dbReference type="Pfam" id="PF01243"/>
    </source>
</evidence>
<organism evidence="3 4">
    <name type="scientific">Catenuloplanes atrovinosus</name>
    <dbReference type="NCBI Taxonomy" id="137266"/>
    <lineage>
        <taxon>Bacteria</taxon>
        <taxon>Bacillati</taxon>
        <taxon>Actinomycetota</taxon>
        <taxon>Actinomycetes</taxon>
        <taxon>Micromonosporales</taxon>
        <taxon>Micromonosporaceae</taxon>
        <taxon>Catenuloplanes</taxon>
    </lineage>
</organism>
<dbReference type="Proteomes" id="UP001183643">
    <property type="component" value="Unassembled WGS sequence"/>
</dbReference>
<dbReference type="InterPro" id="IPR019920">
    <property type="entry name" value="F420-binding_dom_put"/>
</dbReference>
<dbReference type="Gene3D" id="2.30.110.10">
    <property type="entry name" value="Electron Transport, Fmn-binding Protein, Chain A"/>
    <property type="match status" value="1"/>
</dbReference>
<dbReference type="PANTHER" id="PTHR35176">
    <property type="entry name" value="HEME OXYGENASE HI_0854-RELATED"/>
    <property type="match status" value="1"/>
</dbReference>
<dbReference type="InterPro" id="IPR011576">
    <property type="entry name" value="Pyridox_Oxase_N"/>
</dbReference>
<protein>
    <submittedName>
        <fullName evidence="3">PPOX class probable F420-dependent enzyme</fullName>
    </submittedName>
</protein>
<dbReference type="GO" id="GO:0070967">
    <property type="term" value="F:coenzyme F420 binding"/>
    <property type="evidence" value="ECO:0007669"/>
    <property type="project" value="TreeGrafter"/>
</dbReference>
<keyword evidence="4" id="KW-1185">Reference proteome</keyword>
<dbReference type="EMBL" id="JAVDYB010000001">
    <property type="protein sequence ID" value="MDR7274495.1"/>
    <property type="molecule type" value="Genomic_DNA"/>
</dbReference>
<dbReference type="PANTHER" id="PTHR35176:SF1">
    <property type="entry name" value="F420H(2)-DEPENDENT BILIVERDIN REDUCTASE"/>
    <property type="match status" value="1"/>
</dbReference>
<dbReference type="AlphaFoldDB" id="A0AAE3YL83"/>
<name>A0AAE3YL83_9ACTN</name>
<reference evidence="3" key="1">
    <citation type="submission" date="2023-07" db="EMBL/GenBank/DDBJ databases">
        <title>Sequencing the genomes of 1000 actinobacteria strains.</title>
        <authorList>
            <person name="Klenk H.-P."/>
        </authorList>
    </citation>
    <scope>NUCLEOTIDE SEQUENCE</scope>
    <source>
        <strain evidence="3">DSM 44707</strain>
    </source>
</reference>
<comment type="caution">
    <text evidence="3">The sequence shown here is derived from an EMBL/GenBank/DDBJ whole genome shotgun (WGS) entry which is preliminary data.</text>
</comment>
<evidence type="ECO:0000256" key="1">
    <source>
        <dbReference type="ARBA" id="ARBA00023002"/>
    </source>
</evidence>
<sequence>MSSVQRRRGLADVGDDFRRFWTERHLCTLTTLRRDGTPHVTPVGAVIDWEAGTALVLTSGTSTKARNAAATGTVALCSVDGRHWSTVEGRARVRAEPDFIADAERRYAERYRTPRVNPARVILEITITRVLGNVT</sequence>
<dbReference type="Pfam" id="PF01243">
    <property type="entry name" value="PNPOx_N"/>
    <property type="match status" value="1"/>
</dbReference>
<dbReference type="InterPro" id="IPR012349">
    <property type="entry name" value="Split_barrel_FMN-bd"/>
</dbReference>
<proteinExistence type="predicted"/>
<evidence type="ECO:0000313" key="3">
    <source>
        <dbReference type="EMBL" id="MDR7274495.1"/>
    </source>
</evidence>
<accession>A0AAE3YL83</accession>
<feature type="domain" description="Pyridoxamine 5'-phosphate oxidase N-terminal" evidence="2">
    <location>
        <begin position="15"/>
        <end position="130"/>
    </location>
</feature>